<organism evidence="8 9">
    <name type="scientific">Sinanodonta woodiana</name>
    <name type="common">Chinese pond mussel</name>
    <name type="synonym">Anodonta woodiana</name>
    <dbReference type="NCBI Taxonomy" id="1069815"/>
    <lineage>
        <taxon>Eukaryota</taxon>
        <taxon>Metazoa</taxon>
        <taxon>Spiralia</taxon>
        <taxon>Lophotrochozoa</taxon>
        <taxon>Mollusca</taxon>
        <taxon>Bivalvia</taxon>
        <taxon>Autobranchia</taxon>
        <taxon>Heteroconchia</taxon>
        <taxon>Palaeoheterodonta</taxon>
        <taxon>Unionida</taxon>
        <taxon>Unionoidea</taxon>
        <taxon>Unionidae</taxon>
        <taxon>Unioninae</taxon>
        <taxon>Sinanodonta</taxon>
    </lineage>
</organism>
<sequence length="320" mass="36213">MTTVAGIDFCHNQTDGRLNLNFNYDSYFPPNQHKFDNIKPDITPPSPSPKCPQLKSLPVRLSTFHQWPLVSPKPLQLAQAGLYYLGQKDYTVCYYCGGGLSLWTPEDDPEIEHERCYPHCELAKRRKQQYLNSCNKSISVSKQDRTLEDPMKSVAVEAVLEFGYTSENIKMAVDHLKTQKGKSVFNAVELLEIIENCGDNEKSNKDSCNTVKSKHDEERNETESCEDSSLPSSSVLPEQSFSQQKYQHVEDNTKLDAKTLKEENQRLRDMTLCKVCMDKSSCIVFLPCGHMVCCASCSPAMRKCPICRVLVRGTVKAFMA</sequence>
<dbReference type="SMART" id="SM00238">
    <property type="entry name" value="BIR"/>
    <property type="match status" value="1"/>
</dbReference>
<feature type="domain" description="RING-type" evidence="7">
    <location>
        <begin position="273"/>
        <end position="308"/>
    </location>
</feature>
<dbReference type="InterPro" id="IPR050784">
    <property type="entry name" value="IAP"/>
</dbReference>
<dbReference type="AlphaFoldDB" id="A0ABD3XC08"/>
<evidence type="ECO:0000313" key="9">
    <source>
        <dbReference type="Proteomes" id="UP001634394"/>
    </source>
</evidence>
<evidence type="ECO:0000256" key="2">
    <source>
        <dbReference type="ARBA" id="ARBA00022723"/>
    </source>
</evidence>
<gene>
    <name evidence="8" type="ORF">ACJMK2_029399</name>
</gene>
<evidence type="ECO:0000256" key="3">
    <source>
        <dbReference type="ARBA" id="ARBA00022771"/>
    </source>
</evidence>
<dbReference type="Gene3D" id="1.10.1170.10">
    <property type="entry name" value="Inhibitor Of Apoptosis Protein (2mihbC-IAP-1), Chain A"/>
    <property type="match status" value="1"/>
</dbReference>
<dbReference type="GO" id="GO:0008270">
    <property type="term" value="F:zinc ion binding"/>
    <property type="evidence" value="ECO:0007669"/>
    <property type="project" value="UniProtKB-KW"/>
</dbReference>
<dbReference type="Pfam" id="PF00653">
    <property type="entry name" value="BIR"/>
    <property type="match status" value="1"/>
</dbReference>
<accession>A0ABD3XC08</accession>
<feature type="region of interest" description="Disordered" evidence="6">
    <location>
        <begin position="202"/>
        <end position="235"/>
    </location>
</feature>
<evidence type="ECO:0000313" key="8">
    <source>
        <dbReference type="EMBL" id="KAL3883106.1"/>
    </source>
</evidence>
<dbReference type="InterPro" id="IPR001841">
    <property type="entry name" value="Znf_RING"/>
</dbReference>
<evidence type="ECO:0000259" key="7">
    <source>
        <dbReference type="PROSITE" id="PS50089"/>
    </source>
</evidence>
<dbReference type="SUPFAM" id="SSF57924">
    <property type="entry name" value="Inhibitor of apoptosis (IAP) repeat"/>
    <property type="match status" value="1"/>
</dbReference>
<dbReference type="Gene3D" id="3.30.40.10">
    <property type="entry name" value="Zinc/RING finger domain, C3HC4 (zinc finger)"/>
    <property type="match status" value="1"/>
</dbReference>
<evidence type="ECO:0000256" key="1">
    <source>
        <dbReference type="ARBA" id="ARBA00006672"/>
    </source>
</evidence>
<comment type="caution">
    <text evidence="8">The sequence shown here is derived from an EMBL/GenBank/DDBJ whole genome shotgun (WGS) entry which is preliminary data.</text>
</comment>
<keyword evidence="9" id="KW-1185">Reference proteome</keyword>
<evidence type="ECO:0000256" key="5">
    <source>
        <dbReference type="PROSITE-ProRule" id="PRU00175"/>
    </source>
</evidence>
<dbReference type="InterPro" id="IPR001370">
    <property type="entry name" value="BIR_rpt"/>
</dbReference>
<dbReference type="Proteomes" id="UP001634394">
    <property type="component" value="Unassembled WGS sequence"/>
</dbReference>
<dbReference type="PANTHER" id="PTHR10044:SF139">
    <property type="entry name" value="DEATH-ASSOCIATED INHIBITOR OF APOPTOSIS 2"/>
    <property type="match status" value="1"/>
</dbReference>
<dbReference type="EMBL" id="JBJQND010000003">
    <property type="protein sequence ID" value="KAL3883106.1"/>
    <property type="molecule type" value="Genomic_DNA"/>
</dbReference>
<dbReference type="FunFam" id="1.10.1170.10:FF:000002">
    <property type="entry name" value="Baculoviral IAP repeat containing 7"/>
    <property type="match status" value="1"/>
</dbReference>
<dbReference type="CDD" id="cd16713">
    <property type="entry name" value="RING-HC_BIRC2_3_7"/>
    <property type="match status" value="1"/>
</dbReference>
<feature type="compositionally biased region" description="Basic and acidic residues" evidence="6">
    <location>
        <begin position="213"/>
        <end position="222"/>
    </location>
</feature>
<keyword evidence="3 5" id="KW-0863">Zinc-finger</keyword>
<keyword evidence="4" id="KW-0862">Zinc</keyword>
<dbReference type="PROSITE" id="PS01282">
    <property type="entry name" value="BIR_REPEAT_1"/>
    <property type="match status" value="1"/>
</dbReference>
<evidence type="ECO:0000256" key="4">
    <source>
        <dbReference type="ARBA" id="ARBA00022833"/>
    </source>
</evidence>
<dbReference type="PROSITE" id="PS50089">
    <property type="entry name" value="ZF_RING_2"/>
    <property type="match status" value="1"/>
</dbReference>
<dbReference type="PROSITE" id="PS50143">
    <property type="entry name" value="BIR_REPEAT_2"/>
    <property type="match status" value="1"/>
</dbReference>
<dbReference type="PANTHER" id="PTHR10044">
    <property type="entry name" value="INHIBITOR OF APOPTOSIS"/>
    <property type="match status" value="1"/>
</dbReference>
<evidence type="ECO:0000256" key="6">
    <source>
        <dbReference type="SAM" id="MobiDB-lite"/>
    </source>
</evidence>
<dbReference type="Pfam" id="PF13920">
    <property type="entry name" value="zf-C3HC4_3"/>
    <property type="match status" value="1"/>
</dbReference>
<dbReference type="CDD" id="cd00022">
    <property type="entry name" value="BIR"/>
    <property type="match status" value="1"/>
</dbReference>
<keyword evidence="2" id="KW-0479">Metal-binding</keyword>
<protein>
    <recommendedName>
        <fullName evidence="7">RING-type domain-containing protein</fullName>
    </recommendedName>
</protein>
<name>A0ABD3XC08_SINWO</name>
<proteinExistence type="inferred from homology"/>
<dbReference type="InterPro" id="IPR013083">
    <property type="entry name" value="Znf_RING/FYVE/PHD"/>
</dbReference>
<reference evidence="8 9" key="1">
    <citation type="submission" date="2024-11" db="EMBL/GenBank/DDBJ databases">
        <title>Chromosome-level genome assembly of the freshwater bivalve Anodonta woodiana.</title>
        <authorList>
            <person name="Chen X."/>
        </authorList>
    </citation>
    <scope>NUCLEOTIDE SEQUENCE [LARGE SCALE GENOMIC DNA]</scope>
    <source>
        <strain evidence="8">MN2024</strain>
        <tissue evidence="8">Gills</tissue>
    </source>
</reference>
<comment type="similarity">
    <text evidence="1">Belongs to the IAP family.</text>
</comment>